<sequence length="374" mass="42759">MKYLVLVLMIVMGLFFNGCSNFYFNDRTKIKNLKEFKLDKNKISLKNVDIINFEINSFSRTKYNDFIFFTDLKHKIYLYMPFKFDNKSTKKSTRIRKILVDKITIDLISKKGEKEGFASFGDLQKTETDINKLQLVRLIPKEVNFPNNSIYKRGYIKNWNSSLVVKRYFFEDVPFYLVIIKEPRISSGPNGISYYDKLHVQLHISNSKNNLISIFNNETKNAINKSKIISRTTITKDSHSWGDSIAQGILAYGALAVGAAVQIISGKNDFKSNNSLSFILNDGSFLNSGLGKFKIQIEGDASTGYFKKEAFSEGGSFNQTDFSVLPLGKYKVIVKGIKKHGKEIFKSSTNVRLTSSHNHQTCTIDLDYKEIDCR</sequence>
<proteinExistence type="predicted"/>
<accession>A0A6S6T0U3</accession>
<organism evidence="1">
    <name type="scientific">uncultured Sulfurovum sp</name>
    <dbReference type="NCBI Taxonomy" id="269237"/>
    <lineage>
        <taxon>Bacteria</taxon>
        <taxon>Pseudomonadati</taxon>
        <taxon>Campylobacterota</taxon>
        <taxon>Epsilonproteobacteria</taxon>
        <taxon>Campylobacterales</taxon>
        <taxon>Sulfurovaceae</taxon>
        <taxon>Sulfurovum</taxon>
        <taxon>environmental samples</taxon>
    </lineage>
</organism>
<evidence type="ECO:0000313" key="1">
    <source>
        <dbReference type="EMBL" id="CAA6812952.1"/>
    </source>
</evidence>
<reference evidence="1" key="1">
    <citation type="submission" date="2020-01" db="EMBL/GenBank/DDBJ databases">
        <authorList>
            <person name="Meier V. D."/>
            <person name="Meier V D."/>
        </authorList>
    </citation>
    <scope>NUCLEOTIDE SEQUENCE</scope>
    <source>
        <strain evidence="1">HLG_WM_MAG_03</strain>
    </source>
</reference>
<gene>
    <name evidence="1" type="ORF">HELGO_WM42196</name>
</gene>
<name>A0A6S6T0U3_9BACT</name>
<protein>
    <submittedName>
        <fullName evidence="1">Uncharacterized protein</fullName>
    </submittedName>
</protein>
<dbReference type="AlphaFoldDB" id="A0A6S6T0U3"/>
<dbReference type="EMBL" id="CACVAR010000223">
    <property type="protein sequence ID" value="CAA6812952.1"/>
    <property type="molecule type" value="Genomic_DNA"/>
</dbReference>